<evidence type="ECO:0000256" key="6">
    <source>
        <dbReference type="ARBA" id="ARBA00022777"/>
    </source>
</evidence>
<evidence type="ECO:0000256" key="7">
    <source>
        <dbReference type="ARBA" id="ARBA00022840"/>
    </source>
</evidence>
<dbReference type="InterPro" id="IPR011529">
    <property type="entry name" value="Glu_5kinase"/>
</dbReference>
<accession>A0A7W8FYJ6</accession>
<dbReference type="FunFam" id="3.40.1160.10:FF:000018">
    <property type="entry name" value="Glutamate 5-kinase"/>
    <property type="match status" value="1"/>
</dbReference>
<comment type="catalytic activity">
    <reaction evidence="8">
        <text>L-glutamate + ATP = L-glutamyl 5-phosphate + ADP</text>
        <dbReference type="Rhea" id="RHEA:14877"/>
        <dbReference type="ChEBI" id="CHEBI:29985"/>
        <dbReference type="ChEBI" id="CHEBI:30616"/>
        <dbReference type="ChEBI" id="CHEBI:58274"/>
        <dbReference type="ChEBI" id="CHEBI:456216"/>
        <dbReference type="EC" id="2.7.2.11"/>
    </reaction>
</comment>
<dbReference type="PANTHER" id="PTHR43654">
    <property type="entry name" value="GLUTAMATE 5-KINASE"/>
    <property type="match status" value="1"/>
</dbReference>
<feature type="binding site" evidence="8">
    <location>
        <position position="15"/>
    </location>
    <ligand>
        <name>ATP</name>
        <dbReference type="ChEBI" id="CHEBI:30616"/>
    </ligand>
</feature>
<keyword evidence="7 8" id="KW-0067">ATP-binding</keyword>
<dbReference type="GO" id="GO:0005524">
    <property type="term" value="F:ATP binding"/>
    <property type="evidence" value="ECO:0007669"/>
    <property type="project" value="UniProtKB-KW"/>
</dbReference>
<keyword evidence="1 8" id="KW-0963">Cytoplasm</keyword>
<sequence>MNRDPLKDKKRIVIKVGSSSITHPSGDLYLSKIEKLVRILCDLKAKNKDVVLVSSGAIAVGRRALHIGRRPESIAEKQAFAAVGQARLMMVYQRLFSEYNFVASQVLLTKNIMTEKRSRENARNTFEELFALESIPVVNENDTISTQELEQVESFGDNDQLAATVGALIHADLVILLSDIEGLYTDDPKIDPKAKLIDHVDRIDESLLSMGKNKPGSNVGTGGMQAKLMAAQIAMDAGCDLVIAKFEDASIIARILKGENVGTYFQSQNRRSHHES</sequence>
<dbReference type="EC" id="2.7.2.11" evidence="8"/>
<comment type="subcellular location">
    <subcellularLocation>
        <location evidence="8">Cytoplasm</location>
    </subcellularLocation>
</comment>
<dbReference type="PROSITE" id="PS00902">
    <property type="entry name" value="GLUTAMATE_5_KINASE"/>
    <property type="match status" value="1"/>
</dbReference>
<keyword evidence="5 8" id="KW-0547">Nucleotide-binding</keyword>
<organism evidence="10 11">
    <name type="scientific">Faecalicoccus acidiformans</name>
    <dbReference type="NCBI Taxonomy" id="915173"/>
    <lineage>
        <taxon>Bacteria</taxon>
        <taxon>Bacillati</taxon>
        <taxon>Bacillota</taxon>
        <taxon>Erysipelotrichia</taxon>
        <taxon>Erysipelotrichales</taxon>
        <taxon>Erysipelotrichaceae</taxon>
        <taxon>Faecalicoccus</taxon>
    </lineage>
</organism>
<keyword evidence="6 8" id="KW-0418">Kinase</keyword>
<evidence type="ECO:0000256" key="8">
    <source>
        <dbReference type="HAMAP-Rule" id="MF_00456"/>
    </source>
</evidence>
<evidence type="ECO:0000256" key="5">
    <source>
        <dbReference type="ARBA" id="ARBA00022741"/>
    </source>
</evidence>
<keyword evidence="4 8" id="KW-0808">Transferase</keyword>
<dbReference type="InterPro" id="IPR041739">
    <property type="entry name" value="G5K_ProB"/>
</dbReference>
<dbReference type="NCBIfam" id="TIGR01027">
    <property type="entry name" value="proB"/>
    <property type="match status" value="1"/>
</dbReference>
<protein>
    <recommendedName>
        <fullName evidence="8">Glutamate 5-kinase</fullName>
        <ecNumber evidence="8">2.7.2.11</ecNumber>
    </recommendedName>
    <alternativeName>
        <fullName evidence="8">Gamma-glutamyl kinase</fullName>
        <shortName evidence="8">GK</shortName>
    </alternativeName>
</protein>
<dbReference type="GO" id="GO:0055129">
    <property type="term" value="P:L-proline biosynthetic process"/>
    <property type="evidence" value="ECO:0007669"/>
    <property type="project" value="UniProtKB-UniRule"/>
</dbReference>
<proteinExistence type="inferred from homology"/>
<reference evidence="10 11" key="1">
    <citation type="submission" date="2020-08" db="EMBL/GenBank/DDBJ databases">
        <title>Genomic Encyclopedia of Type Strains, Phase IV (KMG-IV): sequencing the most valuable type-strain genomes for metagenomic binning, comparative biology and taxonomic classification.</title>
        <authorList>
            <person name="Goeker M."/>
        </authorList>
    </citation>
    <scope>NUCLEOTIDE SEQUENCE [LARGE SCALE GENOMIC DNA]</scope>
    <source>
        <strain evidence="10 11">DSM 26963</strain>
    </source>
</reference>
<dbReference type="InterPro" id="IPR019797">
    <property type="entry name" value="Glutamate_5-kinase_CS"/>
</dbReference>
<dbReference type="GO" id="GO:0005829">
    <property type="term" value="C:cytosol"/>
    <property type="evidence" value="ECO:0007669"/>
    <property type="project" value="TreeGrafter"/>
</dbReference>
<feature type="binding site" evidence="8">
    <location>
        <position position="55"/>
    </location>
    <ligand>
        <name>substrate</name>
    </ligand>
</feature>
<keyword evidence="3 8" id="KW-0641">Proline biosynthesis</keyword>
<dbReference type="AlphaFoldDB" id="A0A7W8FYJ6"/>
<dbReference type="SUPFAM" id="SSF53633">
    <property type="entry name" value="Carbamate kinase-like"/>
    <property type="match status" value="1"/>
</dbReference>
<feature type="binding site" evidence="8">
    <location>
        <begin position="178"/>
        <end position="179"/>
    </location>
    <ligand>
        <name>ATP</name>
        <dbReference type="ChEBI" id="CHEBI:30616"/>
    </ligand>
</feature>
<feature type="binding site" evidence="8">
    <location>
        <position position="158"/>
    </location>
    <ligand>
        <name>substrate</name>
    </ligand>
</feature>
<feature type="binding site" evidence="8">
    <location>
        <position position="142"/>
    </location>
    <ligand>
        <name>substrate</name>
    </ligand>
</feature>
<evidence type="ECO:0000313" key="11">
    <source>
        <dbReference type="Proteomes" id="UP000521313"/>
    </source>
</evidence>
<dbReference type="Proteomes" id="UP000521313">
    <property type="component" value="Unassembled WGS sequence"/>
</dbReference>
<feature type="domain" description="Aspartate/glutamate/uridylate kinase" evidence="9">
    <location>
        <begin position="10"/>
        <end position="244"/>
    </location>
</feature>
<dbReference type="Gene3D" id="3.40.1160.10">
    <property type="entry name" value="Acetylglutamate kinase-like"/>
    <property type="match status" value="1"/>
</dbReference>
<dbReference type="CDD" id="cd04242">
    <property type="entry name" value="AAK_G5K_ProB"/>
    <property type="match status" value="1"/>
</dbReference>
<dbReference type="Pfam" id="PF00696">
    <property type="entry name" value="AA_kinase"/>
    <property type="match status" value="1"/>
</dbReference>
<comment type="caution">
    <text evidence="10">The sequence shown here is derived from an EMBL/GenBank/DDBJ whole genome shotgun (WGS) entry which is preliminary data.</text>
</comment>
<name>A0A7W8FYJ6_9FIRM</name>
<comment type="pathway">
    <text evidence="8">Amino-acid biosynthesis; L-proline biosynthesis; L-glutamate 5-semialdehyde from L-glutamate: step 1/2.</text>
</comment>
<gene>
    <name evidence="8" type="primary">proB</name>
    <name evidence="10" type="ORF">HNQ43_000090</name>
</gene>
<evidence type="ECO:0000313" key="10">
    <source>
        <dbReference type="EMBL" id="MBB5184057.1"/>
    </source>
</evidence>
<dbReference type="GO" id="GO:0004349">
    <property type="term" value="F:glutamate 5-kinase activity"/>
    <property type="evidence" value="ECO:0007669"/>
    <property type="project" value="UniProtKB-UniRule"/>
</dbReference>
<evidence type="ECO:0000256" key="4">
    <source>
        <dbReference type="ARBA" id="ARBA00022679"/>
    </source>
</evidence>
<evidence type="ECO:0000256" key="3">
    <source>
        <dbReference type="ARBA" id="ARBA00022650"/>
    </source>
</evidence>
<dbReference type="EMBL" id="JACHHD010000001">
    <property type="protein sequence ID" value="MBB5184057.1"/>
    <property type="molecule type" value="Genomic_DNA"/>
</dbReference>
<dbReference type="HAMAP" id="MF_00456">
    <property type="entry name" value="ProB"/>
    <property type="match status" value="1"/>
</dbReference>
<evidence type="ECO:0000256" key="1">
    <source>
        <dbReference type="ARBA" id="ARBA00022490"/>
    </source>
</evidence>
<dbReference type="PANTHER" id="PTHR43654:SF1">
    <property type="entry name" value="ISOPENTENYL PHOSPHATE KINASE"/>
    <property type="match status" value="1"/>
</dbReference>
<dbReference type="InterPro" id="IPR036393">
    <property type="entry name" value="AceGlu_kinase-like_sf"/>
</dbReference>
<dbReference type="InterPro" id="IPR001048">
    <property type="entry name" value="Asp/Glu/Uridylate_kinase"/>
</dbReference>
<comment type="similarity">
    <text evidence="8">Belongs to the glutamate 5-kinase family.</text>
</comment>
<evidence type="ECO:0000259" key="9">
    <source>
        <dbReference type="Pfam" id="PF00696"/>
    </source>
</evidence>
<comment type="function">
    <text evidence="8">Catalyzes the transfer of a phosphate group to glutamate to form L-glutamate 5-phosphate.</text>
</comment>
<dbReference type="PRINTS" id="PR00474">
    <property type="entry name" value="GLU5KINASE"/>
</dbReference>
<dbReference type="InterPro" id="IPR001057">
    <property type="entry name" value="Glu/AcGlu_kinase"/>
</dbReference>
<dbReference type="PIRSF" id="PIRSF000729">
    <property type="entry name" value="GK"/>
    <property type="match status" value="1"/>
</dbReference>
<dbReference type="UniPathway" id="UPA00098">
    <property type="reaction ID" value="UER00359"/>
</dbReference>
<comment type="caution">
    <text evidence="8">Lacks conserved residue(s) required for the propagation of feature annotation.</text>
</comment>
<keyword evidence="2 8" id="KW-0028">Amino-acid biosynthesis</keyword>
<evidence type="ECO:0000256" key="2">
    <source>
        <dbReference type="ARBA" id="ARBA00022605"/>
    </source>
</evidence>
<dbReference type="InterPro" id="IPR005715">
    <property type="entry name" value="Glu_5kinase/COase_Synthase"/>
</dbReference>
<dbReference type="RefSeq" id="WP_183373755.1">
    <property type="nucleotide sequence ID" value="NZ_JACHHD010000001.1"/>
</dbReference>